<keyword evidence="2" id="KW-0418">Kinase</keyword>
<dbReference type="PANTHER" id="PTHR46969:SF1">
    <property type="entry name" value="BIFUNCTIONAL PROTEIN HLDE"/>
    <property type="match status" value="1"/>
</dbReference>
<evidence type="ECO:0000256" key="2">
    <source>
        <dbReference type="ARBA" id="ARBA00022777"/>
    </source>
</evidence>
<dbReference type="Pfam" id="PF00294">
    <property type="entry name" value="PfkB"/>
    <property type="match status" value="1"/>
</dbReference>
<keyword evidence="1" id="KW-0808">Transferase</keyword>
<evidence type="ECO:0000256" key="1">
    <source>
        <dbReference type="ARBA" id="ARBA00022679"/>
    </source>
</evidence>
<comment type="caution">
    <text evidence="4">The sequence shown here is derived from an EMBL/GenBank/DDBJ whole genome shotgun (WGS) entry which is preliminary data.</text>
</comment>
<gene>
    <name evidence="4" type="ORF">GCM10008119_31830</name>
</gene>
<dbReference type="NCBIfam" id="TIGR02198">
    <property type="entry name" value="rfaE_dom_I"/>
    <property type="match status" value="1"/>
</dbReference>
<dbReference type="Proteomes" id="UP000645390">
    <property type="component" value="Unassembled WGS sequence"/>
</dbReference>
<name>A0ABQ2BML5_9SPHI</name>
<keyword evidence="5" id="KW-1185">Reference proteome</keyword>
<dbReference type="InterPro" id="IPR029056">
    <property type="entry name" value="Ribokinase-like"/>
</dbReference>
<evidence type="ECO:0000313" key="5">
    <source>
        <dbReference type="Proteomes" id="UP000645390"/>
    </source>
</evidence>
<dbReference type="EMBL" id="BMDJ01000010">
    <property type="protein sequence ID" value="GGI28273.1"/>
    <property type="molecule type" value="Genomic_DNA"/>
</dbReference>
<organism evidence="4 5">
    <name type="scientific">Pedobacter mendelii</name>
    <dbReference type="NCBI Taxonomy" id="1908240"/>
    <lineage>
        <taxon>Bacteria</taxon>
        <taxon>Pseudomonadati</taxon>
        <taxon>Bacteroidota</taxon>
        <taxon>Sphingobacteriia</taxon>
        <taxon>Sphingobacteriales</taxon>
        <taxon>Sphingobacteriaceae</taxon>
        <taxon>Pedobacter</taxon>
    </lineage>
</organism>
<accession>A0ABQ2BML5</accession>
<dbReference type="PANTHER" id="PTHR46969">
    <property type="entry name" value="BIFUNCTIONAL PROTEIN HLDE"/>
    <property type="match status" value="1"/>
</dbReference>
<dbReference type="CDD" id="cd01172">
    <property type="entry name" value="RfaE_like"/>
    <property type="match status" value="1"/>
</dbReference>
<dbReference type="InterPro" id="IPR011913">
    <property type="entry name" value="RfaE_dom_I"/>
</dbReference>
<proteinExistence type="predicted"/>
<protein>
    <recommendedName>
        <fullName evidence="3">Carbohydrate kinase PfkB domain-containing protein</fullName>
    </recommendedName>
</protein>
<evidence type="ECO:0000259" key="3">
    <source>
        <dbReference type="Pfam" id="PF00294"/>
    </source>
</evidence>
<dbReference type="SUPFAM" id="SSF53613">
    <property type="entry name" value="Ribokinase-like"/>
    <property type="match status" value="1"/>
</dbReference>
<reference evidence="5" key="1">
    <citation type="journal article" date="2019" name="Int. J. Syst. Evol. Microbiol.">
        <title>The Global Catalogue of Microorganisms (GCM) 10K type strain sequencing project: providing services to taxonomists for standard genome sequencing and annotation.</title>
        <authorList>
            <consortium name="The Broad Institute Genomics Platform"/>
            <consortium name="The Broad Institute Genome Sequencing Center for Infectious Disease"/>
            <person name="Wu L."/>
            <person name="Ma J."/>
        </authorList>
    </citation>
    <scope>NUCLEOTIDE SEQUENCE [LARGE SCALE GENOMIC DNA]</scope>
    <source>
        <strain evidence="5">CCM 8939</strain>
    </source>
</reference>
<feature type="domain" description="Carbohydrate kinase PfkB" evidence="3">
    <location>
        <begin position="13"/>
        <end position="310"/>
    </location>
</feature>
<dbReference type="InterPro" id="IPR011611">
    <property type="entry name" value="PfkB_dom"/>
</dbReference>
<sequence>MSSLNKNMEINNKKVLVIGDLMIDHYIYGDCNRISPEAPVPVVEVQREEQTLGGAGNVLQNLQAMGCYADIVSIVGDDQEADFIQSELVNNGLLGNGLVRSKARCTTIKSRVLAAKHQLIRLDKENTELISSAEVEKFLPLLDSKIPLFDIVLISDYNKGLLTKDLLSQIFEKCKKHGKVTILDPKGLDFSKYRGVSIIKPNKKEAIMATGINIKDQESLKLACQKLQEITDCDHVIITLSEEGIAYFSHDILNIIPTVAIDVVDVTGAGDTVLASLGIALANNNSLHDACVFANHAAAVVVNKVGSATATLEEIMNKETTLKS</sequence>
<dbReference type="Gene3D" id="3.40.1190.20">
    <property type="match status" value="1"/>
</dbReference>
<evidence type="ECO:0000313" key="4">
    <source>
        <dbReference type="EMBL" id="GGI28273.1"/>
    </source>
</evidence>